<keyword evidence="8" id="KW-0206">Cytoskeleton</keyword>
<evidence type="ECO:0000256" key="7">
    <source>
        <dbReference type="ARBA" id="ARBA00022840"/>
    </source>
</evidence>
<dbReference type="Proteomes" id="UP000695000">
    <property type="component" value="Unplaced"/>
</dbReference>
<dbReference type="RefSeq" id="XP_017780877.1">
    <property type="nucleotide sequence ID" value="XM_017925388.1"/>
</dbReference>
<dbReference type="InterPro" id="IPR000719">
    <property type="entry name" value="Prot_kinase_dom"/>
</dbReference>
<dbReference type="SUPFAM" id="SSF82615">
    <property type="entry name" value="Polo-box domain"/>
    <property type="match status" value="1"/>
</dbReference>
<dbReference type="InterPro" id="IPR011009">
    <property type="entry name" value="Kinase-like_dom_sf"/>
</dbReference>
<dbReference type="InterPro" id="IPR017441">
    <property type="entry name" value="Protein_kinase_ATP_BS"/>
</dbReference>
<keyword evidence="6 16" id="KW-0418">Kinase</keyword>
<dbReference type="InterPro" id="IPR046437">
    <property type="entry name" value="Ser_Thr-PK_POLO_box_1_sf"/>
</dbReference>
<dbReference type="Gene3D" id="2.40.50.930">
    <property type="match status" value="1"/>
</dbReference>
<evidence type="ECO:0000256" key="9">
    <source>
        <dbReference type="ARBA" id="ARBA00030429"/>
    </source>
</evidence>
<dbReference type="InterPro" id="IPR033698">
    <property type="entry name" value="POLO_box_Plk4_2"/>
</dbReference>
<dbReference type="InterPro" id="IPR047108">
    <property type="entry name" value="Plk4-like_POLO_box_2_sf"/>
</dbReference>
<evidence type="ECO:0000256" key="3">
    <source>
        <dbReference type="ARBA" id="ARBA00022527"/>
    </source>
</evidence>
<keyword evidence="5 11" id="KW-0547">Nucleotide-binding</keyword>
<dbReference type="PROSITE" id="PS51985">
    <property type="entry name" value="CPB2"/>
    <property type="match status" value="1"/>
</dbReference>
<keyword evidence="4" id="KW-0808">Transferase</keyword>
<comment type="subcellular location">
    <subcellularLocation>
        <location evidence="1">Cytoplasm</location>
        <location evidence="1">Cytoskeleton</location>
        <location evidence="1">Microtubule organizing center</location>
        <location evidence="1">Centrosome</location>
        <location evidence="1">Centriole</location>
    </subcellularLocation>
</comment>
<evidence type="ECO:0000256" key="8">
    <source>
        <dbReference type="ARBA" id="ARBA00023212"/>
    </source>
</evidence>
<dbReference type="GO" id="GO:0016301">
    <property type="term" value="F:kinase activity"/>
    <property type="evidence" value="ECO:0007669"/>
    <property type="project" value="UniProtKB-KW"/>
</dbReference>
<evidence type="ECO:0000256" key="6">
    <source>
        <dbReference type="ARBA" id="ARBA00022777"/>
    </source>
</evidence>
<dbReference type="Gene3D" id="3.30.1120.130">
    <property type="match status" value="1"/>
</dbReference>
<feature type="domain" description="Cryptic POLO box 1 (CPB1)" evidence="13">
    <location>
        <begin position="441"/>
        <end position="558"/>
    </location>
</feature>
<evidence type="ECO:0000259" key="14">
    <source>
        <dbReference type="PROSITE" id="PS51985"/>
    </source>
</evidence>
<dbReference type="Pfam" id="PF00069">
    <property type="entry name" value="Pkinase"/>
    <property type="match status" value="1"/>
</dbReference>
<dbReference type="PROSITE" id="PS00107">
    <property type="entry name" value="PROTEIN_KINASE_ATP"/>
    <property type="match status" value="1"/>
</dbReference>
<sequence length="788" mass="87957">MNSFSNKIQDYAVLTLLGRGGFASVYKSRCLKTGIEVAIKMIDKKLMQDAGMVDRVLQEVEIHSRLKHPSILELYTAFEDANYVYLVLELCHNGELQQYLKKNTEYNVLTEDEARVVMQQVVEGLQYLHRHNILHRDMSLSNLLLTKDRQIKIADFGLATKLASPEEKHMTMCGTPNFISPEVASRGSHGLEADVWGLGCLLYSLLVGRPPFDSEAVKSTLTRVVMASYEMPAHLSSEAKDLIHRLLQKNPKDRIDLMIMLDHPFMKKQGMMLGGMTSHLTQDSGIMTMSSRRNSALSSGMQVDVQTRRTNSDCLNYGLFHGNNAHSANQNDYYQQKYSSADALWQSDQQRGTSGGGLLSQIQSQASSYLQQQNMMNVYGHPTDPGGGNDHQMLLPPSISSSSKPTYSRNFNDEAPTRFLQENRAFGSFANVAPVVSNKRKQKEGPIKLSSHRLVPTHHQTKNAILSILDGGEICLQFIKKQLGYSKEMVFEVCRISPDGERIIIYEPNGGRGVPPATTPPELPPQGTDQIFSFDGLPKKHWKKYIYAYQFVEVIRGKTPKVTYYTDKAKCILMDNLIDFQASFYEGGKVTWSANDELTLIDSSGASRKVQGVEQCRYLPSGLELMWTHARDSRNHCILLEQTLSKIPGPCNFPIVVGRKPSGKENQHVAQSVVPSFTMSMSNSTVPTSTQTSAAGCDNKVVNIPDVGTAVRLPEGQVRVNFPDGSQLGFDGKHAPQYVYPDGRMFNCTETVCIPSHVLEKLQLIPKVMKYMSASSNGNNNYKVRSIR</sequence>
<reference evidence="16" key="1">
    <citation type="submission" date="2025-08" db="UniProtKB">
        <authorList>
            <consortium name="RefSeq"/>
        </authorList>
    </citation>
    <scope>IDENTIFICATION</scope>
    <source>
        <tissue evidence="16">Whole Larva</tissue>
    </source>
</reference>
<dbReference type="InterPro" id="IPR008266">
    <property type="entry name" value="Tyr_kinase_AS"/>
</dbReference>
<accession>A0ABM1N227</accession>
<dbReference type="Pfam" id="PF18409">
    <property type="entry name" value="Plk4_PB2"/>
    <property type="match status" value="1"/>
</dbReference>
<dbReference type="PROSITE" id="PS50011">
    <property type="entry name" value="PROTEIN_KINASE_DOM"/>
    <property type="match status" value="1"/>
</dbReference>
<dbReference type="InterPro" id="IPR033699">
    <property type="entry name" value="POLO_box_Plk4_1"/>
</dbReference>
<protein>
    <recommendedName>
        <fullName evidence="10">Serine/threonine-protein kinase SAK</fullName>
    </recommendedName>
    <alternativeName>
        <fullName evidence="9">Serine/threonine-protein kinase Sak</fullName>
    </alternativeName>
</protein>
<evidence type="ECO:0000256" key="10">
    <source>
        <dbReference type="ARBA" id="ARBA00030924"/>
    </source>
</evidence>
<dbReference type="PROSITE" id="PS51984">
    <property type="entry name" value="CPB1"/>
    <property type="match status" value="1"/>
</dbReference>
<feature type="domain" description="Cryptic POLO box 2 (CPB2)" evidence="14">
    <location>
        <begin position="559"/>
        <end position="667"/>
    </location>
</feature>
<dbReference type="PANTHER" id="PTHR24345">
    <property type="entry name" value="SERINE/THREONINE-PROTEIN KINASE PLK"/>
    <property type="match status" value="1"/>
</dbReference>
<name>A0ABM1N227_NICVS</name>
<proteinExistence type="predicted"/>
<evidence type="ECO:0000313" key="15">
    <source>
        <dbReference type="Proteomes" id="UP000695000"/>
    </source>
</evidence>
<organism evidence="15 16">
    <name type="scientific">Nicrophorus vespilloides</name>
    <name type="common">Boreal carrion beetle</name>
    <dbReference type="NCBI Taxonomy" id="110193"/>
    <lineage>
        <taxon>Eukaryota</taxon>
        <taxon>Metazoa</taxon>
        <taxon>Ecdysozoa</taxon>
        <taxon>Arthropoda</taxon>
        <taxon>Hexapoda</taxon>
        <taxon>Insecta</taxon>
        <taxon>Pterygota</taxon>
        <taxon>Neoptera</taxon>
        <taxon>Endopterygota</taxon>
        <taxon>Coleoptera</taxon>
        <taxon>Polyphaga</taxon>
        <taxon>Staphyliniformia</taxon>
        <taxon>Silphidae</taxon>
        <taxon>Nicrophorinae</taxon>
        <taxon>Nicrophorus</taxon>
    </lineage>
</organism>
<keyword evidence="7 11" id="KW-0067">ATP-binding</keyword>
<dbReference type="GeneID" id="108565775"/>
<evidence type="ECO:0000256" key="4">
    <source>
        <dbReference type="ARBA" id="ARBA00022679"/>
    </source>
</evidence>
<evidence type="ECO:0000256" key="2">
    <source>
        <dbReference type="ARBA" id="ARBA00022490"/>
    </source>
</evidence>
<feature type="domain" description="Protein kinase" evidence="12">
    <location>
        <begin position="11"/>
        <end position="266"/>
    </location>
</feature>
<dbReference type="Gene3D" id="3.30.1120.120">
    <property type="match status" value="1"/>
</dbReference>
<keyword evidence="3" id="KW-0723">Serine/threonine-protein kinase</keyword>
<feature type="binding site" evidence="11">
    <location>
        <position position="40"/>
    </location>
    <ligand>
        <name>ATP</name>
        <dbReference type="ChEBI" id="CHEBI:30616"/>
    </ligand>
</feature>
<dbReference type="PANTHER" id="PTHR24345:SF91">
    <property type="entry name" value="SERINE_THREONINE-PROTEIN KINASE PLK4"/>
    <property type="match status" value="1"/>
</dbReference>
<evidence type="ECO:0000259" key="13">
    <source>
        <dbReference type="PROSITE" id="PS51984"/>
    </source>
</evidence>
<evidence type="ECO:0000256" key="1">
    <source>
        <dbReference type="ARBA" id="ARBA00004114"/>
    </source>
</evidence>
<dbReference type="Pfam" id="PF18190">
    <property type="entry name" value="Plk4_PB1"/>
    <property type="match status" value="1"/>
</dbReference>
<keyword evidence="15" id="KW-1185">Reference proteome</keyword>
<dbReference type="SUPFAM" id="SSF56112">
    <property type="entry name" value="Protein kinase-like (PK-like)"/>
    <property type="match status" value="1"/>
</dbReference>
<evidence type="ECO:0000256" key="11">
    <source>
        <dbReference type="PROSITE-ProRule" id="PRU10141"/>
    </source>
</evidence>
<dbReference type="CDD" id="cd13114">
    <property type="entry name" value="POLO_box_Plk4_1"/>
    <property type="match status" value="1"/>
</dbReference>
<dbReference type="PROSITE" id="PS00109">
    <property type="entry name" value="PROTEIN_KINASE_TYR"/>
    <property type="match status" value="1"/>
</dbReference>
<evidence type="ECO:0000256" key="5">
    <source>
        <dbReference type="ARBA" id="ARBA00022741"/>
    </source>
</evidence>
<evidence type="ECO:0000313" key="16">
    <source>
        <dbReference type="RefSeq" id="XP_017780877.1"/>
    </source>
</evidence>
<gene>
    <name evidence="16" type="primary">LOC108565775</name>
</gene>
<keyword evidence="2" id="KW-0963">Cytoplasm</keyword>
<evidence type="ECO:0000259" key="12">
    <source>
        <dbReference type="PROSITE" id="PS50011"/>
    </source>
</evidence>
<dbReference type="Gene3D" id="1.10.510.10">
    <property type="entry name" value="Transferase(Phosphotransferase) domain 1"/>
    <property type="match status" value="1"/>
</dbReference>